<feature type="domain" description="SEA" evidence="1">
    <location>
        <begin position="1"/>
        <end position="67"/>
    </location>
</feature>
<dbReference type="PROSITE" id="PS50024">
    <property type="entry name" value="SEA"/>
    <property type="match status" value="1"/>
</dbReference>
<protein>
    <recommendedName>
        <fullName evidence="1">SEA domain-containing protein</fullName>
    </recommendedName>
</protein>
<evidence type="ECO:0000313" key="2">
    <source>
        <dbReference type="Ensembl" id="ENSGACP00000025690.1"/>
    </source>
</evidence>
<dbReference type="InParanoid" id="G3Q730"/>
<dbReference type="Bgee" id="ENSGACG00000019433">
    <property type="expression patterns" value="Expressed in pharyngeal gill"/>
</dbReference>
<dbReference type="InterPro" id="IPR000082">
    <property type="entry name" value="SEA_dom"/>
</dbReference>
<sequence>MKTFPSYRSMTVNSFSPGSIINDITLFFNKTFVPQSVEIKNTLTEAATNVTGFDIELSSIIVNAISAANTTAAPPTAPTVVGVTATTTAAPITKAPTVVGVTATTTTTAAPITKAPTVVGVTATTTTTAAP</sequence>
<evidence type="ECO:0000259" key="1">
    <source>
        <dbReference type="PROSITE" id="PS50024"/>
    </source>
</evidence>
<organism evidence="2">
    <name type="scientific">Gasterosteus aculeatus</name>
    <name type="common">Three-spined stickleback</name>
    <dbReference type="NCBI Taxonomy" id="69293"/>
    <lineage>
        <taxon>Eukaryota</taxon>
        <taxon>Metazoa</taxon>
        <taxon>Chordata</taxon>
        <taxon>Craniata</taxon>
        <taxon>Vertebrata</taxon>
        <taxon>Euteleostomi</taxon>
        <taxon>Actinopterygii</taxon>
        <taxon>Neopterygii</taxon>
        <taxon>Teleostei</taxon>
        <taxon>Neoteleostei</taxon>
        <taxon>Acanthomorphata</taxon>
        <taxon>Eupercaria</taxon>
        <taxon>Perciformes</taxon>
        <taxon>Cottioidei</taxon>
        <taxon>Gasterosteales</taxon>
        <taxon>Gasterosteidae</taxon>
        <taxon>Gasterosteus</taxon>
    </lineage>
</organism>
<proteinExistence type="predicted"/>
<reference evidence="2" key="2">
    <citation type="submission" date="2024-04" db="UniProtKB">
        <authorList>
            <consortium name="Ensembl"/>
        </authorList>
    </citation>
    <scope>IDENTIFICATION</scope>
</reference>
<dbReference type="AlphaFoldDB" id="G3Q730"/>
<name>G3Q730_GASAC</name>
<dbReference type="Ensembl" id="ENSGACT00000025740.1">
    <property type="protein sequence ID" value="ENSGACP00000025690.1"/>
    <property type="gene ID" value="ENSGACG00000019433.1"/>
</dbReference>
<reference evidence="2" key="1">
    <citation type="submission" date="2006-01" db="EMBL/GenBank/DDBJ databases">
        <authorList>
            <person name="Lindblad-Toh K."/>
            <person name="Mauceli E."/>
            <person name="Grabherr M."/>
            <person name="Chang J.L."/>
            <person name="Lander E.S."/>
        </authorList>
    </citation>
    <scope>NUCLEOTIDE SEQUENCE [LARGE SCALE GENOMIC DNA]</scope>
</reference>
<accession>G3Q730</accession>